<dbReference type="Proteomes" id="UP000476332">
    <property type="component" value="Unassembled WGS sequence"/>
</dbReference>
<name>A0A6L9MEI5_9HYPH</name>
<comment type="caution">
    <text evidence="2">The sequence shown here is derived from an EMBL/GenBank/DDBJ whole genome shotgun (WGS) entry which is preliminary data.</text>
</comment>
<proteinExistence type="predicted"/>
<dbReference type="EMBL" id="JAAAMJ010000002">
    <property type="protein sequence ID" value="NDV86274.1"/>
    <property type="molecule type" value="Genomic_DNA"/>
</dbReference>
<accession>A0A6L9MEI5</accession>
<evidence type="ECO:0000259" key="1">
    <source>
        <dbReference type="Pfam" id="PF20283"/>
    </source>
</evidence>
<dbReference type="AlphaFoldDB" id="A0A6L9MEI5"/>
<dbReference type="RefSeq" id="WP_163042999.1">
    <property type="nucleotide sequence ID" value="NZ_JAAAMJ010000002.1"/>
</dbReference>
<reference evidence="2 3" key="1">
    <citation type="submission" date="2020-01" db="EMBL/GenBank/DDBJ databases">
        <title>Genomes of bacteria type strains.</title>
        <authorList>
            <person name="Chen J."/>
            <person name="Zhu S."/>
            <person name="Chen J."/>
        </authorList>
    </citation>
    <scope>NUCLEOTIDE SEQUENCE [LARGE SCALE GENOMIC DNA]</scope>
    <source>
        <strain evidence="2 3">KCTC 52919</strain>
    </source>
</reference>
<sequence>MRCNLCAFCFHLLTAPGGASVSLEYLDDVAVHLAGGEVILEQTKSAPKQNPISDWAVDLWKSLANWLSFMVAGEIDPMTSRFRLYVTPVKAGGLATAVNDAKTDADVEALVANLIKARGKLKAAPACDADVQAFLNADAAHRAALIKNITVVSVDADPVDPIRAIFKPTVSPLILDLVCERAIGAAKEAADRLIRAGKPAILDAYAFQAEQRAFIQKNNLPGLLSSFTEQPPVEAVEQLIADRPAFVRQLELIEVGDEACVRAVSDYLRTLADISVWGESGLIFEKNLSEWDDDLVGRYAHVSAEVQDVQAGHPATVRGRIVYRRCAQLQPPLDGRVVPGHFVHGSFNALAHGLRLGWHPDYKTLLEPAI</sequence>
<gene>
    <name evidence="2" type="ORF">GTW51_06115</name>
</gene>
<organism evidence="2 3">
    <name type="scientific">Aurantimonas aggregata</name>
    <dbReference type="NCBI Taxonomy" id="2047720"/>
    <lineage>
        <taxon>Bacteria</taxon>
        <taxon>Pseudomonadati</taxon>
        <taxon>Pseudomonadota</taxon>
        <taxon>Alphaproteobacteria</taxon>
        <taxon>Hyphomicrobiales</taxon>
        <taxon>Aurantimonadaceae</taxon>
        <taxon>Aurantimonas</taxon>
    </lineage>
</organism>
<feature type="domain" description="ABC-three component systems C-terminal" evidence="1">
    <location>
        <begin position="246"/>
        <end position="365"/>
    </location>
</feature>
<protein>
    <recommendedName>
        <fullName evidence="1">ABC-three component systems C-terminal domain-containing protein</fullName>
    </recommendedName>
</protein>
<dbReference type="InterPro" id="IPR046913">
    <property type="entry name" value="ABC-3C_CTD7"/>
</dbReference>
<dbReference type="Pfam" id="PF20283">
    <property type="entry name" value="CTD7"/>
    <property type="match status" value="1"/>
</dbReference>
<evidence type="ECO:0000313" key="2">
    <source>
        <dbReference type="EMBL" id="NDV86274.1"/>
    </source>
</evidence>
<keyword evidence="3" id="KW-1185">Reference proteome</keyword>
<evidence type="ECO:0000313" key="3">
    <source>
        <dbReference type="Proteomes" id="UP000476332"/>
    </source>
</evidence>